<evidence type="ECO:0000313" key="1">
    <source>
        <dbReference type="EMBL" id="OTG02310.1"/>
    </source>
</evidence>
<gene>
    <name evidence="1" type="ORF">HannXRQ_Chr13g0411591</name>
</gene>
<organism evidence="1 2">
    <name type="scientific">Helianthus annuus</name>
    <name type="common">Common sunflower</name>
    <dbReference type="NCBI Taxonomy" id="4232"/>
    <lineage>
        <taxon>Eukaryota</taxon>
        <taxon>Viridiplantae</taxon>
        <taxon>Streptophyta</taxon>
        <taxon>Embryophyta</taxon>
        <taxon>Tracheophyta</taxon>
        <taxon>Spermatophyta</taxon>
        <taxon>Magnoliopsida</taxon>
        <taxon>eudicotyledons</taxon>
        <taxon>Gunneridae</taxon>
        <taxon>Pentapetalae</taxon>
        <taxon>asterids</taxon>
        <taxon>campanulids</taxon>
        <taxon>Asterales</taxon>
        <taxon>Asteraceae</taxon>
        <taxon>Asteroideae</taxon>
        <taxon>Heliantheae alliance</taxon>
        <taxon>Heliantheae</taxon>
        <taxon>Helianthus</taxon>
    </lineage>
</organism>
<dbReference type="Proteomes" id="UP000215914">
    <property type="component" value="Chromosome 13"/>
</dbReference>
<accession>A0A251SU06</accession>
<protein>
    <submittedName>
        <fullName evidence="1">Uncharacterized protein</fullName>
    </submittedName>
</protein>
<name>A0A251SU06_HELAN</name>
<dbReference type="AlphaFoldDB" id="A0A251SU06"/>
<proteinExistence type="predicted"/>
<keyword evidence="2" id="KW-1185">Reference proteome</keyword>
<sequence>MTDEDSAVFALASDEFHVRFLQLQYGSNTMFEMLLVWEFGFQLQFGSGSVLDGWGIDIWVSLQSTSVSFVVGSRLMFRIVLVQIGVHRRHRRSRTEITAGIVHLVSGDHSRYFGISPSLLVRYFKESPSATTVSILDPFLRFITFGMQYMYFESKTPTC</sequence>
<reference evidence="2" key="1">
    <citation type="journal article" date="2017" name="Nature">
        <title>The sunflower genome provides insights into oil metabolism, flowering and Asterid evolution.</title>
        <authorList>
            <person name="Badouin H."/>
            <person name="Gouzy J."/>
            <person name="Grassa C.J."/>
            <person name="Murat F."/>
            <person name="Staton S.E."/>
            <person name="Cottret L."/>
            <person name="Lelandais-Briere C."/>
            <person name="Owens G.L."/>
            <person name="Carrere S."/>
            <person name="Mayjonade B."/>
            <person name="Legrand L."/>
            <person name="Gill N."/>
            <person name="Kane N.C."/>
            <person name="Bowers J.E."/>
            <person name="Hubner S."/>
            <person name="Bellec A."/>
            <person name="Berard A."/>
            <person name="Berges H."/>
            <person name="Blanchet N."/>
            <person name="Boniface M.C."/>
            <person name="Brunel D."/>
            <person name="Catrice O."/>
            <person name="Chaidir N."/>
            <person name="Claudel C."/>
            <person name="Donnadieu C."/>
            <person name="Faraut T."/>
            <person name="Fievet G."/>
            <person name="Helmstetter N."/>
            <person name="King M."/>
            <person name="Knapp S.J."/>
            <person name="Lai Z."/>
            <person name="Le Paslier M.C."/>
            <person name="Lippi Y."/>
            <person name="Lorenzon L."/>
            <person name="Mandel J.R."/>
            <person name="Marage G."/>
            <person name="Marchand G."/>
            <person name="Marquand E."/>
            <person name="Bret-Mestries E."/>
            <person name="Morien E."/>
            <person name="Nambeesan S."/>
            <person name="Nguyen T."/>
            <person name="Pegot-Espagnet P."/>
            <person name="Pouilly N."/>
            <person name="Raftis F."/>
            <person name="Sallet E."/>
            <person name="Schiex T."/>
            <person name="Thomas J."/>
            <person name="Vandecasteele C."/>
            <person name="Vares D."/>
            <person name="Vear F."/>
            <person name="Vautrin S."/>
            <person name="Crespi M."/>
            <person name="Mangin B."/>
            <person name="Burke J.M."/>
            <person name="Salse J."/>
            <person name="Munos S."/>
            <person name="Vincourt P."/>
            <person name="Rieseberg L.H."/>
            <person name="Langlade N.B."/>
        </authorList>
    </citation>
    <scope>NUCLEOTIDE SEQUENCE [LARGE SCALE GENOMIC DNA]</scope>
    <source>
        <strain evidence="2">cv. SF193</strain>
    </source>
</reference>
<dbReference type="EMBL" id="CM007902">
    <property type="protein sequence ID" value="OTG02310.1"/>
    <property type="molecule type" value="Genomic_DNA"/>
</dbReference>
<dbReference type="InParanoid" id="A0A251SU06"/>
<evidence type="ECO:0000313" key="2">
    <source>
        <dbReference type="Proteomes" id="UP000215914"/>
    </source>
</evidence>